<gene>
    <name evidence="2" type="ORF">PoB_006250900</name>
</gene>
<sequence length="128" mass="14018">MKVGLEVGRPIPGLSHYTGKTVGSMAIVYIQAPFPHSCNCITIQGLDLVNIPKSCGFSPLNKIYRAPRINIATTREKQRKASKSRTPGKGPLHGDKLKLVKTYLAAEGPLAATSERDPTFWIGRQKFN</sequence>
<protein>
    <submittedName>
        <fullName evidence="2">Uncharacterized protein</fullName>
    </submittedName>
</protein>
<dbReference type="AlphaFoldDB" id="A0AAV4CVT1"/>
<name>A0AAV4CVT1_9GAST</name>
<reference evidence="2 3" key="1">
    <citation type="journal article" date="2021" name="Elife">
        <title>Chloroplast acquisition without the gene transfer in kleptoplastic sea slugs, Plakobranchus ocellatus.</title>
        <authorList>
            <person name="Maeda T."/>
            <person name="Takahashi S."/>
            <person name="Yoshida T."/>
            <person name="Shimamura S."/>
            <person name="Takaki Y."/>
            <person name="Nagai Y."/>
            <person name="Toyoda A."/>
            <person name="Suzuki Y."/>
            <person name="Arimoto A."/>
            <person name="Ishii H."/>
            <person name="Satoh N."/>
            <person name="Nishiyama T."/>
            <person name="Hasebe M."/>
            <person name="Maruyama T."/>
            <person name="Minagawa J."/>
            <person name="Obokata J."/>
            <person name="Shigenobu S."/>
        </authorList>
    </citation>
    <scope>NUCLEOTIDE SEQUENCE [LARGE SCALE GENOMIC DNA]</scope>
</reference>
<evidence type="ECO:0000313" key="2">
    <source>
        <dbReference type="EMBL" id="GFO36004.1"/>
    </source>
</evidence>
<keyword evidence="3" id="KW-1185">Reference proteome</keyword>
<evidence type="ECO:0000256" key="1">
    <source>
        <dbReference type="SAM" id="MobiDB-lite"/>
    </source>
</evidence>
<evidence type="ECO:0000313" key="3">
    <source>
        <dbReference type="Proteomes" id="UP000735302"/>
    </source>
</evidence>
<dbReference type="EMBL" id="BLXT01007037">
    <property type="protein sequence ID" value="GFO36004.1"/>
    <property type="molecule type" value="Genomic_DNA"/>
</dbReference>
<feature type="region of interest" description="Disordered" evidence="1">
    <location>
        <begin position="74"/>
        <end position="94"/>
    </location>
</feature>
<proteinExistence type="predicted"/>
<accession>A0AAV4CVT1</accession>
<organism evidence="2 3">
    <name type="scientific">Plakobranchus ocellatus</name>
    <dbReference type="NCBI Taxonomy" id="259542"/>
    <lineage>
        <taxon>Eukaryota</taxon>
        <taxon>Metazoa</taxon>
        <taxon>Spiralia</taxon>
        <taxon>Lophotrochozoa</taxon>
        <taxon>Mollusca</taxon>
        <taxon>Gastropoda</taxon>
        <taxon>Heterobranchia</taxon>
        <taxon>Euthyneura</taxon>
        <taxon>Panpulmonata</taxon>
        <taxon>Sacoglossa</taxon>
        <taxon>Placobranchoidea</taxon>
        <taxon>Plakobranchidae</taxon>
        <taxon>Plakobranchus</taxon>
    </lineage>
</organism>
<dbReference type="Proteomes" id="UP000735302">
    <property type="component" value="Unassembled WGS sequence"/>
</dbReference>
<comment type="caution">
    <text evidence="2">The sequence shown here is derived from an EMBL/GenBank/DDBJ whole genome shotgun (WGS) entry which is preliminary data.</text>
</comment>